<dbReference type="InterPro" id="IPR029068">
    <property type="entry name" value="Glyas_Bleomycin-R_OHBP_Dase"/>
</dbReference>
<feature type="region of interest" description="Disordered" evidence="1">
    <location>
        <begin position="46"/>
        <end position="65"/>
    </location>
</feature>
<organism evidence="3 4">
    <name type="scientific">Rossellomorea vietnamensis</name>
    <dbReference type="NCBI Taxonomy" id="218284"/>
    <lineage>
        <taxon>Bacteria</taxon>
        <taxon>Bacillati</taxon>
        <taxon>Bacillota</taxon>
        <taxon>Bacilli</taxon>
        <taxon>Bacillales</taxon>
        <taxon>Bacillaceae</taxon>
        <taxon>Rossellomorea</taxon>
    </lineage>
</organism>
<reference evidence="3 4" key="1">
    <citation type="submission" date="2019-06" db="EMBL/GenBank/DDBJ databases">
        <title>An operon consisting of a P-type ATPase gene and a transcriptional regular gene given the different cadmium resistance in Bacillus vietamensis 151-6 and Bacillus marisflavi 151-25.</title>
        <authorList>
            <person name="Yu X."/>
        </authorList>
    </citation>
    <scope>NUCLEOTIDE SEQUENCE [LARGE SCALE GENOMIC DNA]</scope>
    <source>
        <strain evidence="3 4">151-6</strain>
    </source>
</reference>
<dbReference type="InterPro" id="IPR041581">
    <property type="entry name" value="Glyoxalase_6"/>
</dbReference>
<dbReference type="Proteomes" id="UP000465062">
    <property type="component" value="Chromosome"/>
</dbReference>
<dbReference type="KEGG" id="bvq:FHE72_11360"/>
<sequence length="120" mass="13261">MNVKNRNGKVVGFEISSQAPEKAAAFYSNVFGWEVDEPQWDYQTVTTGHKDGINGGISKGPHDHPHGTRIQIEVESIEETISAAKENGAMVVRDKMEFEHFFLAYLVDPTGVGIGLIENK</sequence>
<proteinExistence type="predicted"/>
<dbReference type="Gene3D" id="3.10.180.10">
    <property type="entry name" value="2,3-Dihydroxybiphenyl 1,2-Dioxygenase, domain 1"/>
    <property type="match status" value="1"/>
</dbReference>
<evidence type="ECO:0000259" key="2">
    <source>
        <dbReference type="PROSITE" id="PS51819"/>
    </source>
</evidence>
<name>A0A6I6UQH0_9BACI</name>
<dbReference type="Pfam" id="PF18029">
    <property type="entry name" value="Glyoxalase_6"/>
    <property type="match status" value="1"/>
</dbReference>
<gene>
    <name evidence="3" type="ORF">FHE72_11360</name>
</gene>
<dbReference type="InterPro" id="IPR037523">
    <property type="entry name" value="VOC_core"/>
</dbReference>
<feature type="domain" description="VOC" evidence="2">
    <location>
        <begin position="9"/>
        <end position="119"/>
    </location>
</feature>
<dbReference type="AlphaFoldDB" id="A0A6I6UQH0"/>
<dbReference type="InterPro" id="IPR052164">
    <property type="entry name" value="Anthracycline_SecMetBiosynth"/>
</dbReference>
<accession>A0A6I6UQH0</accession>
<dbReference type="SUPFAM" id="SSF54593">
    <property type="entry name" value="Glyoxalase/Bleomycin resistance protein/Dihydroxybiphenyl dioxygenase"/>
    <property type="match status" value="1"/>
</dbReference>
<dbReference type="PANTHER" id="PTHR33993">
    <property type="entry name" value="GLYOXALASE-RELATED"/>
    <property type="match status" value="1"/>
</dbReference>
<evidence type="ECO:0000256" key="1">
    <source>
        <dbReference type="SAM" id="MobiDB-lite"/>
    </source>
</evidence>
<evidence type="ECO:0000313" key="3">
    <source>
        <dbReference type="EMBL" id="QHE61551.1"/>
    </source>
</evidence>
<dbReference type="PROSITE" id="PS51819">
    <property type="entry name" value="VOC"/>
    <property type="match status" value="1"/>
</dbReference>
<evidence type="ECO:0000313" key="4">
    <source>
        <dbReference type="Proteomes" id="UP000465062"/>
    </source>
</evidence>
<dbReference type="EMBL" id="CP047394">
    <property type="protein sequence ID" value="QHE61551.1"/>
    <property type="molecule type" value="Genomic_DNA"/>
</dbReference>
<protein>
    <recommendedName>
        <fullName evidence="2">VOC domain-containing protein</fullName>
    </recommendedName>
</protein>